<dbReference type="SUPFAM" id="SSF54928">
    <property type="entry name" value="RNA-binding domain, RBD"/>
    <property type="match status" value="1"/>
</dbReference>
<dbReference type="Proteomes" id="UP000750334">
    <property type="component" value="Unassembled WGS sequence"/>
</dbReference>
<dbReference type="EMBL" id="PUHR01000033">
    <property type="protein sequence ID" value="KAG0669787.1"/>
    <property type="molecule type" value="Genomic_DNA"/>
</dbReference>
<proteinExistence type="predicted"/>
<dbReference type="PANTHER" id="PTHR13968">
    <property type="entry name" value="HETEROGENEOUS NUCLEAR RIBONUCLEOPROTEIN"/>
    <property type="match status" value="1"/>
</dbReference>
<protein>
    <recommendedName>
        <fullName evidence="4">RRM domain-containing protein</fullName>
    </recommendedName>
</protein>
<dbReference type="AlphaFoldDB" id="A0A9P7BCI1"/>
<dbReference type="Pfam" id="PF00076">
    <property type="entry name" value="RRM_1"/>
    <property type="match status" value="1"/>
</dbReference>
<feature type="compositionally biased region" description="Polar residues" evidence="3">
    <location>
        <begin position="690"/>
        <end position="719"/>
    </location>
</feature>
<reference evidence="5 6" key="1">
    <citation type="submission" date="2020-11" db="EMBL/GenBank/DDBJ databases">
        <title>Kefir isolates.</title>
        <authorList>
            <person name="Marcisauskas S."/>
            <person name="Kim Y."/>
            <person name="Blasche S."/>
        </authorList>
    </citation>
    <scope>NUCLEOTIDE SEQUENCE [LARGE SCALE GENOMIC DNA]</scope>
    <source>
        <strain evidence="5 6">OG2</strain>
    </source>
</reference>
<evidence type="ECO:0000256" key="2">
    <source>
        <dbReference type="PROSITE-ProRule" id="PRU00176"/>
    </source>
</evidence>
<feature type="compositionally biased region" description="Basic and acidic residues" evidence="3">
    <location>
        <begin position="139"/>
        <end position="154"/>
    </location>
</feature>
<dbReference type="Gene3D" id="3.30.70.330">
    <property type="match status" value="1"/>
</dbReference>
<organism evidence="5 6">
    <name type="scientific">Maudiozyma exigua</name>
    <name type="common">Yeast</name>
    <name type="synonym">Kazachstania exigua</name>
    <dbReference type="NCBI Taxonomy" id="34358"/>
    <lineage>
        <taxon>Eukaryota</taxon>
        <taxon>Fungi</taxon>
        <taxon>Dikarya</taxon>
        <taxon>Ascomycota</taxon>
        <taxon>Saccharomycotina</taxon>
        <taxon>Saccharomycetes</taxon>
        <taxon>Saccharomycetales</taxon>
        <taxon>Saccharomycetaceae</taxon>
        <taxon>Maudiozyma</taxon>
    </lineage>
</organism>
<dbReference type="InterPro" id="IPR051186">
    <property type="entry name" value="RRM_HNRPC/RALY_subfam"/>
</dbReference>
<keyword evidence="1 2" id="KW-0694">RNA-binding</keyword>
<gene>
    <name evidence="5" type="ORF">C6P45_003307</name>
</gene>
<dbReference type="SUPFAM" id="SSF52954">
    <property type="entry name" value="Class II aaRS ABD-related"/>
    <property type="match status" value="1"/>
</dbReference>
<feature type="compositionally biased region" description="Low complexity" evidence="3">
    <location>
        <begin position="664"/>
        <end position="689"/>
    </location>
</feature>
<evidence type="ECO:0000259" key="4">
    <source>
        <dbReference type="PROSITE" id="PS50102"/>
    </source>
</evidence>
<feature type="compositionally biased region" description="Acidic residues" evidence="3">
    <location>
        <begin position="87"/>
        <end position="110"/>
    </location>
</feature>
<feature type="compositionally biased region" description="Basic and acidic residues" evidence="3">
    <location>
        <begin position="70"/>
        <end position="86"/>
    </location>
</feature>
<dbReference type="SMART" id="SM00360">
    <property type="entry name" value="RRM"/>
    <property type="match status" value="1"/>
</dbReference>
<evidence type="ECO:0000256" key="3">
    <source>
        <dbReference type="SAM" id="MobiDB-lite"/>
    </source>
</evidence>
<dbReference type="InterPro" id="IPR036621">
    <property type="entry name" value="Anticodon-bd_dom_sf"/>
</dbReference>
<evidence type="ECO:0000313" key="6">
    <source>
        <dbReference type="Proteomes" id="UP000750334"/>
    </source>
</evidence>
<sequence>MSDNTATIEEVPMETPEQEAPAPVTAQQTEEEVPAATVEHDDGSEKDENSSENDSEAANLYNEEVDSVADETHETTANDNGEKNIENEEEKSETEDNDDGDDDEEDESNSNDESSSTGSDDSSDSSDDDDDESSADESETSKNETENRTTKEETTSETNEETTITNEDASTNQLQDAVKVDKGLLEKQMEYMKESQILDAESFKQLNDQQKVQAIIKLLNSNPTTKIPNSEKVVKDNKKENAPPVQRSEQGAAGAPSGRTDLSLPMNEQERELYEIYLQGENKITEMHNIPPKSRLFIGNLPLKNVAKDDLFRIFYKYGHILQINIKNAFGFIQYDNHQSVIEAIKNESDQYNFGKKLILEVSSSNARPQFDHGDHGTNNSSTFISTSKRPFDTDDYGSNYRGGASKRNKRRVPECLIFVRKNADRAYATEIFNSIKNGTGIETDMVFMRPRMDLWKLVNDAAFDGTWGVILVNKTHNVDIQTFYTGPQGETKFDEYVGVSAQDAVGIFNNLKASRKGGSGMQGPTQGGSYGYGQPPMNIHSQQQQGYYGGYGMPPPQQGYGMPPPQQGYGMPPPQQGYGMGPPPPQMDQNYGRYQNGQNYSNYQNIGMGPQNQGIPPVQQNNQLSALLGANPSQMNQQQLLGALQNLPPDVIANLLANAQQQQQQQPNQQQQLVGLLQSAQQQQRPQQSRYGVSNQPMGMSYNQERNPGMNNIQGNTQAPPPPPQQSQNQNGSGNNVQNLLDSLAKLQK</sequence>
<evidence type="ECO:0000313" key="5">
    <source>
        <dbReference type="EMBL" id="KAG0669787.1"/>
    </source>
</evidence>
<dbReference type="PANTHER" id="PTHR13968:SF26">
    <property type="entry name" value="RRM DOMAIN-CONTAINING PROTEIN"/>
    <property type="match status" value="1"/>
</dbReference>
<dbReference type="InterPro" id="IPR000504">
    <property type="entry name" value="RRM_dom"/>
</dbReference>
<dbReference type="PROSITE" id="PS50102">
    <property type="entry name" value="RRM"/>
    <property type="match status" value="1"/>
</dbReference>
<comment type="caution">
    <text evidence="5">The sequence shown here is derived from an EMBL/GenBank/DDBJ whole genome shotgun (WGS) entry which is preliminary data.</text>
</comment>
<feature type="region of interest" description="Disordered" evidence="3">
    <location>
        <begin position="222"/>
        <end position="263"/>
    </location>
</feature>
<feature type="region of interest" description="Disordered" evidence="3">
    <location>
        <begin position="1"/>
        <end position="175"/>
    </location>
</feature>
<dbReference type="GO" id="GO:0003723">
    <property type="term" value="F:RNA binding"/>
    <property type="evidence" value="ECO:0007669"/>
    <property type="project" value="UniProtKB-UniRule"/>
</dbReference>
<feature type="compositionally biased region" description="Low complexity" evidence="3">
    <location>
        <begin position="111"/>
        <end position="120"/>
    </location>
</feature>
<feature type="compositionally biased region" description="Low complexity" evidence="3">
    <location>
        <begin position="727"/>
        <end position="740"/>
    </location>
</feature>
<feature type="compositionally biased region" description="Basic and acidic residues" evidence="3">
    <location>
        <begin position="38"/>
        <end position="49"/>
    </location>
</feature>
<feature type="compositionally biased region" description="Basic and acidic residues" evidence="3">
    <location>
        <begin position="232"/>
        <end position="241"/>
    </location>
</feature>
<feature type="region of interest" description="Disordered" evidence="3">
    <location>
        <begin position="664"/>
        <end position="750"/>
    </location>
</feature>
<dbReference type="InterPro" id="IPR012677">
    <property type="entry name" value="Nucleotide-bd_a/b_plait_sf"/>
</dbReference>
<evidence type="ECO:0000256" key="1">
    <source>
        <dbReference type="ARBA" id="ARBA00022884"/>
    </source>
</evidence>
<dbReference type="Gene3D" id="3.40.50.800">
    <property type="entry name" value="Anticodon-binding domain"/>
    <property type="match status" value="1"/>
</dbReference>
<accession>A0A9P7BCI1</accession>
<dbReference type="InterPro" id="IPR035979">
    <property type="entry name" value="RBD_domain_sf"/>
</dbReference>
<name>A0A9P7BCI1_MAUEX</name>
<keyword evidence="6" id="KW-1185">Reference proteome</keyword>
<dbReference type="OrthoDB" id="10044938at2759"/>
<feature type="domain" description="RRM" evidence="4">
    <location>
        <begin position="294"/>
        <end position="365"/>
    </location>
</feature>
<feature type="compositionally biased region" description="Acidic residues" evidence="3">
    <location>
        <begin position="121"/>
        <end position="138"/>
    </location>
</feature>